<feature type="transmembrane region" description="Helical" evidence="1">
    <location>
        <begin position="96"/>
        <end position="116"/>
    </location>
</feature>
<feature type="domain" description="Major facilitator superfamily (MFS) profile" evidence="2">
    <location>
        <begin position="4"/>
        <end position="375"/>
    </location>
</feature>
<keyword evidence="1" id="KW-0472">Membrane</keyword>
<dbReference type="RefSeq" id="WP_193453338.1">
    <property type="nucleotide sequence ID" value="NZ_CP031156.1"/>
</dbReference>
<dbReference type="GO" id="GO:0022857">
    <property type="term" value="F:transmembrane transporter activity"/>
    <property type="evidence" value="ECO:0007669"/>
    <property type="project" value="InterPro"/>
</dbReference>
<dbReference type="SUPFAM" id="SSF103473">
    <property type="entry name" value="MFS general substrate transporter"/>
    <property type="match status" value="1"/>
</dbReference>
<dbReference type="PROSITE" id="PS50850">
    <property type="entry name" value="MFS"/>
    <property type="match status" value="1"/>
</dbReference>
<dbReference type="PANTHER" id="PTHR11360">
    <property type="entry name" value="MONOCARBOXYLATE TRANSPORTER"/>
    <property type="match status" value="1"/>
</dbReference>
<keyword evidence="1" id="KW-1133">Transmembrane helix</keyword>
<feature type="transmembrane region" description="Helical" evidence="1">
    <location>
        <begin position="128"/>
        <end position="152"/>
    </location>
</feature>
<dbReference type="KEGG" id="mpru:DFR88_00370"/>
<protein>
    <submittedName>
        <fullName evidence="3">MFS transporter</fullName>
    </submittedName>
</protein>
<gene>
    <name evidence="3" type="ORF">DFR88_00370</name>
</gene>
<feature type="transmembrane region" description="Helical" evidence="1">
    <location>
        <begin position="158"/>
        <end position="177"/>
    </location>
</feature>
<evidence type="ECO:0000313" key="4">
    <source>
        <dbReference type="Proteomes" id="UP000298568"/>
    </source>
</evidence>
<evidence type="ECO:0000313" key="3">
    <source>
        <dbReference type="EMBL" id="QCO29128.1"/>
    </source>
</evidence>
<accession>A0A4D8SBA0</accession>
<feature type="transmembrane region" description="Helical" evidence="1">
    <location>
        <begin position="45"/>
        <end position="65"/>
    </location>
</feature>
<keyword evidence="4" id="KW-1185">Reference proteome</keyword>
<organism evidence="3 4">
    <name type="scientific">Metallosphaera prunae</name>
    <dbReference type="NCBI Taxonomy" id="47304"/>
    <lineage>
        <taxon>Archaea</taxon>
        <taxon>Thermoproteota</taxon>
        <taxon>Thermoprotei</taxon>
        <taxon>Sulfolobales</taxon>
        <taxon>Sulfolobaceae</taxon>
        <taxon>Metallosphaera</taxon>
    </lineage>
</organism>
<keyword evidence="1" id="KW-0812">Transmembrane</keyword>
<dbReference type="InterPro" id="IPR020846">
    <property type="entry name" value="MFS_dom"/>
</dbReference>
<evidence type="ECO:0000259" key="2">
    <source>
        <dbReference type="PROSITE" id="PS50850"/>
    </source>
</evidence>
<sequence length="377" mass="40806">MDTRYRYLAIGLTAMLFNSTYQYSWNAYEPLIIRQLKMTFVQGSIAFTLFVIFSTTSQVITGYFVDVYGPKIIGTMASILMGSGLILSSLAPNVYFFYVTWSIGGVGVGILFNLSLNLAVKWFEKNRGLAVGITSMGYGLGGAIFNPFILALGNFREAMLIIGVIGLLLVTTLFFTVSFPSQLRGTPPTRVITESKFWLIYTSFGIIAAPLLLYSSSLSLFTGNTSLTYLVAITVLPVANALGRPVIGYLSDKLGRRLGILLINIGMLTGVLLLLAGLYVEIPLYTVLSVIIVGIMGGGTLSVYMAFVGDLYGPKFSASNTSILYTGKAVSALLGSLIFSLIYSYSVSLSLEFIVFAVTISLLITLIVGLTPSMRNR</sequence>
<dbReference type="Proteomes" id="UP000298568">
    <property type="component" value="Chromosome"/>
</dbReference>
<feature type="transmembrane region" description="Helical" evidence="1">
    <location>
        <begin position="198"/>
        <end position="221"/>
    </location>
</feature>
<feature type="transmembrane region" description="Helical" evidence="1">
    <location>
        <begin position="353"/>
        <end position="371"/>
    </location>
</feature>
<name>A0A4D8SBA0_METPR</name>
<evidence type="ECO:0000256" key="1">
    <source>
        <dbReference type="SAM" id="Phobius"/>
    </source>
</evidence>
<feature type="transmembrane region" description="Helical" evidence="1">
    <location>
        <begin position="227"/>
        <end position="247"/>
    </location>
</feature>
<dbReference type="Pfam" id="PF07690">
    <property type="entry name" value="MFS_1"/>
    <property type="match status" value="1"/>
</dbReference>
<dbReference type="InterPro" id="IPR011701">
    <property type="entry name" value="MFS"/>
</dbReference>
<dbReference type="GeneID" id="59455299"/>
<dbReference type="Gene3D" id="1.20.1250.20">
    <property type="entry name" value="MFS general substrate transporter like domains"/>
    <property type="match status" value="2"/>
</dbReference>
<dbReference type="InterPro" id="IPR036259">
    <property type="entry name" value="MFS_trans_sf"/>
</dbReference>
<feature type="transmembrane region" description="Helical" evidence="1">
    <location>
        <begin position="72"/>
        <end position="90"/>
    </location>
</feature>
<reference evidence="3 4" key="1">
    <citation type="submission" date="2018-07" db="EMBL/GenBank/DDBJ databases">
        <title>Complete Genome Sequences of Extremely Thermoacidophilic, Metal-Mobilizing Type-Strain Members of the Archaeal Family Sulfolobaceae: Acidianus brierleyi DSM-1651T, Acidianus sulfidivorans DSM-18786T, Metallosphaera hakonensis DSM-7519T, and Metallosphaera prunae DSM-10039T.</title>
        <authorList>
            <person name="Counts J.A."/>
            <person name="Kelly R.M."/>
        </authorList>
    </citation>
    <scope>NUCLEOTIDE SEQUENCE [LARGE SCALE GENOMIC DNA]</scope>
    <source>
        <strain evidence="3 4">Ron 12/II</strain>
    </source>
</reference>
<dbReference type="InterPro" id="IPR050327">
    <property type="entry name" value="Proton-linked_MCT"/>
</dbReference>
<feature type="transmembrane region" description="Helical" evidence="1">
    <location>
        <begin position="329"/>
        <end position="347"/>
    </location>
</feature>
<feature type="transmembrane region" description="Helical" evidence="1">
    <location>
        <begin position="286"/>
        <end position="308"/>
    </location>
</feature>
<dbReference type="AlphaFoldDB" id="A0A4D8SBA0"/>
<dbReference type="PANTHER" id="PTHR11360:SF304">
    <property type="entry name" value="MFS DOMAIN-CONTAINING PROTEIN"/>
    <property type="match status" value="1"/>
</dbReference>
<dbReference type="EMBL" id="CP031156">
    <property type="protein sequence ID" value="QCO29128.1"/>
    <property type="molecule type" value="Genomic_DNA"/>
</dbReference>
<proteinExistence type="predicted"/>
<feature type="transmembrane region" description="Helical" evidence="1">
    <location>
        <begin position="259"/>
        <end position="280"/>
    </location>
</feature>